<protein>
    <submittedName>
        <fullName evidence="1">Uncharacterized protein</fullName>
    </submittedName>
</protein>
<sequence length="48" mass="5749">MHYPWLSSVQQHCLNRTFFSVIPMPHAHLEYNLLMLSRVYNSIAYLIL</sequence>
<organism evidence="1">
    <name type="scientific">Arundo donax</name>
    <name type="common">Giant reed</name>
    <name type="synonym">Donax arundinaceus</name>
    <dbReference type="NCBI Taxonomy" id="35708"/>
    <lineage>
        <taxon>Eukaryota</taxon>
        <taxon>Viridiplantae</taxon>
        <taxon>Streptophyta</taxon>
        <taxon>Embryophyta</taxon>
        <taxon>Tracheophyta</taxon>
        <taxon>Spermatophyta</taxon>
        <taxon>Magnoliopsida</taxon>
        <taxon>Liliopsida</taxon>
        <taxon>Poales</taxon>
        <taxon>Poaceae</taxon>
        <taxon>PACMAD clade</taxon>
        <taxon>Arundinoideae</taxon>
        <taxon>Arundineae</taxon>
        <taxon>Arundo</taxon>
    </lineage>
</organism>
<evidence type="ECO:0000313" key="1">
    <source>
        <dbReference type="EMBL" id="JAD62618.1"/>
    </source>
</evidence>
<proteinExistence type="predicted"/>
<reference evidence="1" key="2">
    <citation type="journal article" date="2015" name="Data Brief">
        <title>Shoot transcriptome of the giant reed, Arundo donax.</title>
        <authorList>
            <person name="Barrero R.A."/>
            <person name="Guerrero F.D."/>
            <person name="Moolhuijzen P."/>
            <person name="Goolsby J.A."/>
            <person name="Tidwell J."/>
            <person name="Bellgard S.E."/>
            <person name="Bellgard M.I."/>
        </authorList>
    </citation>
    <scope>NUCLEOTIDE SEQUENCE</scope>
    <source>
        <tissue evidence="1">Shoot tissue taken approximately 20 cm above the soil surface</tissue>
    </source>
</reference>
<name>A0A0A9SS70_ARUDO</name>
<reference evidence="1" key="1">
    <citation type="submission" date="2014-09" db="EMBL/GenBank/DDBJ databases">
        <authorList>
            <person name="Magalhaes I.L.F."/>
            <person name="Oliveira U."/>
            <person name="Santos F.R."/>
            <person name="Vidigal T.H.D.A."/>
            <person name="Brescovit A.D."/>
            <person name="Santos A.J."/>
        </authorList>
    </citation>
    <scope>NUCLEOTIDE SEQUENCE</scope>
    <source>
        <tissue evidence="1">Shoot tissue taken approximately 20 cm above the soil surface</tissue>
    </source>
</reference>
<dbReference type="AlphaFoldDB" id="A0A0A9SS70"/>
<dbReference type="EMBL" id="GBRH01235277">
    <property type="protein sequence ID" value="JAD62618.1"/>
    <property type="molecule type" value="Transcribed_RNA"/>
</dbReference>
<accession>A0A0A9SS70</accession>